<organism evidence="2 3">
    <name type="scientific">Adhaeribacter terrigena</name>
    <dbReference type="NCBI Taxonomy" id="2793070"/>
    <lineage>
        <taxon>Bacteria</taxon>
        <taxon>Pseudomonadati</taxon>
        <taxon>Bacteroidota</taxon>
        <taxon>Cytophagia</taxon>
        <taxon>Cytophagales</taxon>
        <taxon>Hymenobacteraceae</taxon>
        <taxon>Adhaeribacter</taxon>
    </lineage>
</organism>
<evidence type="ECO:0000256" key="1">
    <source>
        <dbReference type="SAM" id="MobiDB-lite"/>
    </source>
</evidence>
<reference evidence="2 3" key="1">
    <citation type="submission" date="2020-12" db="EMBL/GenBank/DDBJ databases">
        <title>Bacterial novel species Adhaeribacter sp. BT258 isolated from soil.</title>
        <authorList>
            <person name="Jung H.-Y."/>
        </authorList>
    </citation>
    <scope>NUCLEOTIDE SEQUENCE [LARGE SCALE GENOMIC DNA]</scope>
    <source>
        <strain evidence="2 3">BT258</strain>
    </source>
</reference>
<proteinExistence type="predicted"/>
<evidence type="ECO:0000313" key="2">
    <source>
        <dbReference type="EMBL" id="MBK0404132.1"/>
    </source>
</evidence>
<feature type="region of interest" description="Disordered" evidence="1">
    <location>
        <begin position="28"/>
        <end position="54"/>
    </location>
</feature>
<protein>
    <submittedName>
        <fullName evidence="2">Uncharacterized protein</fullName>
    </submittedName>
</protein>
<keyword evidence="3" id="KW-1185">Reference proteome</keyword>
<dbReference type="RefSeq" id="WP_200506968.1">
    <property type="nucleotide sequence ID" value="NZ_JAEHFX010000007.1"/>
</dbReference>
<feature type="compositionally biased region" description="Low complexity" evidence="1">
    <location>
        <begin position="37"/>
        <end position="47"/>
    </location>
</feature>
<sequence length="213" mass="23809">MKKILVYCAVAAFSFSCSENKRLEMKDTTRTDKNGNTTSEKTTNITTGSAPKTAENTASRISFTNMRTHIFSDPAKPDTFRIVMQGSDILNGKAHFTITTAQGKVIHNEIIPAPDLEASMVYELETPTATKKQREDFIKNRFSQFFHEEQFTTPAIAPNDVYDPTFGDETAWNAIKKDPKSISFSYLLGKENGKRIAYSKLKKKVMLVGNFGG</sequence>
<dbReference type="Proteomes" id="UP000644147">
    <property type="component" value="Unassembled WGS sequence"/>
</dbReference>
<comment type="caution">
    <text evidence="2">The sequence shown here is derived from an EMBL/GenBank/DDBJ whole genome shotgun (WGS) entry which is preliminary data.</text>
</comment>
<evidence type="ECO:0000313" key="3">
    <source>
        <dbReference type="Proteomes" id="UP000644147"/>
    </source>
</evidence>
<dbReference type="PROSITE" id="PS51257">
    <property type="entry name" value="PROKAR_LIPOPROTEIN"/>
    <property type="match status" value="1"/>
</dbReference>
<accession>A0ABS1C450</accession>
<dbReference type="EMBL" id="JAEHFX010000007">
    <property type="protein sequence ID" value="MBK0404132.1"/>
    <property type="molecule type" value="Genomic_DNA"/>
</dbReference>
<gene>
    <name evidence="2" type="ORF">I5M27_14145</name>
</gene>
<name>A0ABS1C450_9BACT</name>